<name>A0ACC2EIU4_DIPCM</name>
<dbReference type="Proteomes" id="UP001162992">
    <property type="component" value="Chromosome 2"/>
</dbReference>
<accession>A0ACC2EIU4</accession>
<dbReference type="EMBL" id="CM055093">
    <property type="protein sequence ID" value="KAJ7566519.1"/>
    <property type="molecule type" value="Genomic_DNA"/>
</dbReference>
<keyword evidence="2" id="KW-1185">Reference proteome</keyword>
<comment type="caution">
    <text evidence="1">The sequence shown here is derived from an EMBL/GenBank/DDBJ whole genome shotgun (WGS) entry which is preliminary data.</text>
</comment>
<proteinExistence type="predicted"/>
<evidence type="ECO:0000313" key="2">
    <source>
        <dbReference type="Proteomes" id="UP001162992"/>
    </source>
</evidence>
<sequence>MPPEGMPTEMQDIQRMPALWPGIEELRPSDNAISRKNNFGDPEHLMKLLKESKSGVEQVEFFKNQWELKRASLTQKLIDELDMLNSARRLAESKHRQILEEGQCRNKGSDYSKPEKIFQVNQNLKVAEFEQQSLLDLNTTVVSKKGELSAYKQMAKKLDALLSESIQRQALLLKRHSVEATIGEEALTSLLNRLEKVDNFLFFALKNSPAVVNHQDAEIRYRYSFNSFPTLQEKDLIGKKDSELFNGMGLKEVLEFKREVLAKKIPLTREITFQTNLFGSKTFFLALEPLVTKDEKVLGINATSMDFTDQVARREKWASLREEVAVQRAMESELHRAIQITEETTRAKQMLATMSHEIRSPLSGVVSMAEILAVTKLDSEQLQLVAVMRASGSLVLQLINDILDLSKVESGAMKLEASTFKPRDILGNVLQMAAPCAKSKNLSLEGFVATELPLEVIGDALRVRQVLVNLVSNAIKFTHEGTVGIIMRVAASTDIRNDRDASTSTIEEIQDSHLSIADDHNLILLQCIVFDTGIGIPDAAFPSLFDKYKQVSKMNARKGGGTGLGLAICKQLVELMGGRLTVESKENEGSIFFFTIRCKIMTTKGRDTHLQQQDRFEGQSEQFQASSLTDNFRSLNFIQIPESVPGSSPSSSVSRPFLRAMRSIFATFNSTQSADCRMRSSISQSSHELEQMLSIDFASLTSENVHIRQVTTNWDEVALCPEEATSTIIEHGEDVMKTSPPGDKSFAIACESIKEEKQQISCTDSYNLLNSLSQLAHHNNVESRTPLLDSQTNLEGHGQEPVDQRNYLTCEPAILCRRKPNILLAEDNLVNIMVAQSMLSRLGLSLEVVYNGAEAVIAAQNHRYDLILMDICMPVMDGLEATRLIRKYEDETLHSLSQQDNGSAEPLHNVPSSETAELSKKQSRQRTPIVAVTANALADDVEQCYAQGMDYFVAKPMTFEKLKQVFFQFVPWFVNQNDSFITVKE</sequence>
<organism evidence="1 2">
    <name type="scientific">Diphasiastrum complanatum</name>
    <name type="common">Issler's clubmoss</name>
    <name type="synonym">Lycopodium complanatum</name>
    <dbReference type="NCBI Taxonomy" id="34168"/>
    <lineage>
        <taxon>Eukaryota</taxon>
        <taxon>Viridiplantae</taxon>
        <taxon>Streptophyta</taxon>
        <taxon>Embryophyta</taxon>
        <taxon>Tracheophyta</taxon>
        <taxon>Lycopodiopsida</taxon>
        <taxon>Lycopodiales</taxon>
        <taxon>Lycopodiaceae</taxon>
        <taxon>Lycopodioideae</taxon>
        <taxon>Diphasiastrum</taxon>
    </lineage>
</organism>
<evidence type="ECO:0000313" key="1">
    <source>
        <dbReference type="EMBL" id="KAJ7566519.1"/>
    </source>
</evidence>
<gene>
    <name evidence="1" type="ORF">O6H91_02G106900</name>
</gene>
<reference evidence="2" key="1">
    <citation type="journal article" date="2024" name="Proc. Natl. Acad. Sci. U.S.A.">
        <title>Extraordinary preservation of gene collinearity over three hundred million years revealed in homosporous lycophytes.</title>
        <authorList>
            <person name="Li C."/>
            <person name="Wickell D."/>
            <person name="Kuo L.Y."/>
            <person name="Chen X."/>
            <person name="Nie B."/>
            <person name="Liao X."/>
            <person name="Peng D."/>
            <person name="Ji J."/>
            <person name="Jenkins J."/>
            <person name="Williams M."/>
            <person name="Shu S."/>
            <person name="Plott C."/>
            <person name="Barry K."/>
            <person name="Rajasekar S."/>
            <person name="Grimwood J."/>
            <person name="Han X."/>
            <person name="Sun S."/>
            <person name="Hou Z."/>
            <person name="He W."/>
            <person name="Dai G."/>
            <person name="Sun C."/>
            <person name="Schmutz J."/>
            <person name="Leebens-Mack J.H."/>
            <person name="Li F.W."/>
            <person name="Wang L."/>
        </authorList>
    </citation>
    <scope>NUCLEOTIDE SEQUENCE [LARGE SCALE GENOMIC DNA]</scope>
    <source>
        <strain evidence="2">cv. PW_Plant_1</strain>
    </source>
</reference>
<protein>
    <submittedName>
        <fullName evidence="1">Uncharacterized protein</fullName>
    </submittedName>
</protein>